<accession>A0A6V7Q8W3</accession>
<evidence type="ECO:0000313" key="2">
    <source>
        <dbReference type="EMBL" id="CAD1839470.1"/>
    </source>
</evidence>
<feature type="region of interest" description="Disordered" evidence="1">
    <location>
        <begin position="1"/>
        <end position="44"/>
    </location>
</feature>
<dbReference type="EMBL" id="LR862134">
    <property type="protein sequence ID" value="CAD1839470.1"/>
    <property type="molecule type" value="Genomic_DNA"/>
</dbReference>
<name>A0A6V7Q8W3_ANACO</name>
<proteinExistence type="predicted"/>
<feature type="compositionally biased region" description="Polar residues" evidence="1">
    <location>
        <begin position="18"/>
        <end position="28"/>
    </location>
</feature>
<organism evidence="2">
    <name type="scientific">Ananas comosus var. bracteatus</name>
    <name type="common">red pineapple</name>
    <dbReference type="NCBI Taxonomy" id="296719"/>
    <lineage>
        <taxon>Eukaryota</taxon>
        <taxon>Viridiplantae</taxon>
        <taxon>Streptophyta</taxon>
        <taxon>Embryophyta</taxon>
        <taxon>Tracheophyta</taxon>
        <taxon>Spermatophyta</taxon>
        <taxon>Magnoliopsida</taxon>
        <taxon>Liliopsida</taxon>
        <taxon>Poales</taxon>
        <taxon>Bromeliaceae</taxon>
        <taxon>Bromelioideae</taxon>
        <taxon>Ananas</taxon>
    </lineage>
</organism>
<feature type="region of interest" description="Disordered" evidence="1">
    <location>
        <begin position="56"/>
        <end position="100"/>
    </location>
</feature>
<gene>
    <name evidence="2" type="ORF">CB5_LOCUS22681</name>
</gene>
<sequence>MAKNKEITSYSEDLVANNIVTSPVSVTESQDEIDDHEGSSQMNSEEYYESPFLDALENRSNYGEESEHPSSDIGINQWHNKPKVRDQENKGTPKKQMQYTRTGCKAHLRVKGQMMASGKLLHL</sequence>
<evidence type="ECO:0000256" key="1">
    <source>
        <dbReference type="SAM" id="MobiDB-lite"/>
    </source>
</evidence>
<reference evidence="2" key="1">
    <citation type="submission" date="2020-07" db="EMBL/GenBank/DDBJ databases">
        <authorList>
            <person name="Lin J."/>
        </authorList>
    </citation>
    <scope>NUCLEOTIDE SEQUENCE</scope>
</reference>
<dbReference type="AlphaFoldDB" id="A0A6V7Q8W3"/>
<protein>
    <submittedName>
        <fullName evidence="2">Uncharacterized protein</fullName>
    </submittedName>
</protein>